<sequence>MSAPYLFVDVSAHGFGHLAQVAPVLNALSARLPTLRITLRSGLPTSKLRARVAADFTHLAESSDFGYVMHDAVSVDLAATALAYRQQHADWETRVDRDARLFAALRPDLVLSDVAYLPLAGAARAGIPSLAMCSLNWAELFVHFFAGERWAAAIHRQMLAAYNSAESFLRLTPAMAMADLARRRCIGPIAVIGSDCRQALREQLGAVPDERLILIAFGGVSKELPLADWPHLAGVRWLVPQAWQFENERCTAFESLGRPFADLLRSVDAVITKPGYGTFTEAACNGRPVLYVRRQDWPEQDCLIDWLHGHGRCREISDADLVAGRLQGPLDALWQQRTQPAPSPSGAEEAVAALLPWLAGGDAVGIADRQLLEGAPCKFTANPI</sequence>
<gene>
    <name evidence="1" type="ORF">ACCAA_360003</name>
</gene>
<dbReference type="STRING" id="1860102.ACCAA_360003"/>
<dbReference type="AlphaFoldDB" id="A0A1A8XSA4"/>
<dbReference type="PANTHER" id="PTHR38134">
    <property type="entry name" value="SLR1395 PROTEIN"/>
    <property type="match status" value="1"/>
</dbReference>
<dbReference type="RefSeq" id="WP_186407366.1">
    <property type="nucleotide sequence ID" value="NZ_FLQX01000112.1"/>
</dbReference>
<evidence type="ECO:0000313" key="1">
    <source>
        <dbReference type="EMBL" id="SBT06823.1"/>
    </source>
</evidence>
<dbReference type="EMBL" id="FLQX01000112">
    <property type="protein sequence ID" value="SBT06823.1"/>
    <property type="molecule type" value="Genomic_DNA"/>
</dbReference>
<dbReference type="InterPro" id="IPR053205">
    <property type="entry name" value="GHMP_kinase_L-arabinokinase"/>
</dbReference>
<dbReference type="PANTHER" id="PTHR38134:SF2">
    <property type="entry name" value="GALACTOKINASE"/>
    <property type="match status" value="1"/>
</dbReference>
<evidence type="ECO:0008006" key="3">
    <source>
        <dbReference type="Google" id="ProtNLM"/>
    </source>
</evidence>
<proteinExistence type="predicted"/>
<name>A0A1A8XSA4_9PROT</name>
<reference evidence="1 2" key="1">
    <citation type="submission" date="2016-06" db="EMBL/GenBank/DDBJ databases">
        <authorList>
            <person name="Kjaerup R.B."/>
            <person name="Dalgaard T.S."/>
            <person name="Juul-Madsen H.R."/>
        </authorList>
    </citation>
    <scope>NUCLEOTIDE SEQUENCE [LARGE SCALE GENOMIC DNA]</scope>
    <source>
        <strain evidence="1">3</strain>
    </source>
</reference>
<keyword evidence="2" id="KW-1185">Reference proteome</keyword>
<dbReference type="Proteomes" id="UP000199169">
    <property type="component" value="Unassembled WGS sequence"/>
</dbReference>
<organism evidence="1 2">
    <name type="scientific">Candidatus Accumulibacter aalborgensis</name>
    <dbReference type="NCBI Taxonomy" id="1860102"/>
    <lineage>
        <taxon>Bacteria</taxon>
        <taxon>Pseudomonadati</taxon>
        <taxon>Pseudomonadota</taxon>
        <taxon>Betaproteobacteria</taxon>
        <taxon>Candidatus Accumulibacter</taxon>
    </lineage>
</organism>
<dbReference type="SUPFAM" id="SSF53756">
    <property type="entry name" value="UDP-Glycosyltransferase/glycogen phosphorylase"/>
    <property type="match status" value="1"/>
</dbReference>
<protein>
    <recommendedName>
        <fullName evidence="3">Glycosyl transferase family 28 C-terminal domain-containing protein</fullName>
    </recommendedName>
</protein>
<evidence type="ECO:0000313" key="2">
    <source>
        <dbReference type="Proteomes" id="UP000199169"/>
    </source>
</evidence>
<dbReference type="Gene3D" id="3.40.50.2000">
    <property type="entry name" value="Glycogen Phosphorylase B"/>
    <property type="match status" value="1"/>
</dbReference>
<accession>A0A1A8XSA4</accession>